<dbReference type="Proteomes" id="UP001589535">
    <property type="component" value="Unassembled WGS sequence"/>
</dbReference>
<keyword evidence="3" id="KW-1185">Reference proteome</keyword>
<evidence type="ECO:0000256" key="1">
    <source>
        <dbReference type="SAM" id="SignalP"/>
    </source>
</evidence>
<evidence type="ECO:0008006" key="4">
    <source>
        <dbReference type="Google" id="ProtNLM"/>
    </source>
</evidence>
<keyword evidence="1" id="KW-0732">Signal</keyword>
<evidence type="ECO:0000313" key="2">
    <source>
        <dbReference type="EMBL" id="MFB9686087.1"/>
    </source>
</evidence>
<name>A0ABV5U4A0_9PSEU</name>
<reference evidence="2 3" key="1">
    <citation type="submission" date="2024-09" db="EMBL/GenBank/DDBJ databases">
        <authorList>
            <person name="Sun Q."/>
            <person name="Mori K."/>
        </authorList>
    </citation>
    <scope>NUCLEOTIDE SEQUENCE [LARGE SCALE GENOMIC DNA]</scope>
    <source>
        <strain evidence="2 3">JCM 13852</strain>
    </source>
</reference>
<proteinExistence type="predicted"/>
<gene>
    <name evidence="2" type="ORF">ACFFTO_17970</name>
</gene>
<dbReference type="EMBL" id="JBHMBK010000012">
    <property type="protein sequence ID" value="MFB9686087.1"/>
    <property type="molecule type" value="Genomic_DNA"/>
</dbReference>
<feature type="chain" id="PRO_5045336608" description="Transcriptional regulator" evidence="1">
    <location>
        <begin position="24"/>
        <end position="263"/>
    </location>
</feature>
<dbReference type="RefSeq" id="WP_378194703.1">
    <property type="nucleotide sequence ID" value="NZ_JBHMBK010000012.1"/>
</dbReference>
<dbReference type="PROSITE" id="PS51318">
    <property type="entry name" value="TAT"/>
    <property type="match status" value="1"/>
</dbReference>
<organism evidence="2 3">
    <name type="scientific">Amycolatopsis plumensis</name>
    <dbReference type="NCBI Taxonomy" id="236508"/>
    <lineage>
        <taxon>Bacteria</taxon>
        <taxon>Bacillati</taxon>
        <taxon>Actinomycetota</taxon>
        <taxon>Actinomycetes</taxon>
        <taxon>Pseudonocardiales</taxon>
        <taxon>Pseudonocardiaceae</taxon>
        <taxon>Amycolatopsis</taxon>
    </lineage>
</organism>
<accession>A0ABV5U4A0</accession>
<sequence length="263" mass="26858">MRRRSFLKAGGVAIGAAVTGAPAAEAASAMPVALPAPAVVLTTQLSDVLIGARASIGPALPAAGLTRALAAARASFGKSDFLALADQLPALVRAAETAQDAGATAQAYTLVTRALVKLRPAGLEWISADRAVRAAEAAGQPLILAEAERMLSGVCRRTGDHDRAGTLVVQATDRLALDGRDPRHLLLHTSLLCTGGYSAARAGDGARARNLLTEAAATTNRLDGALAARARANLLSHRVSVEQLLVSRGLRCGTLARFAGAVP</sequence>
<evidence type="ECO:0000313" key="3">
    <source>
        <dbReference type="Proteomes" id="UP001589535"/>
    </source>
</evidence>
<protein>
    <recommendedName>
        <fullName evidence="4">Transcriptional regulator</fullName>
    </recommendedName>
</protein>
<dbReference type="InterPro" id="IPR006311">
    <property type="entry name" value="TAT_signal"/>
</dbReference>
<feature type="signal peptide" evidence="1">
    <location>
        <begin position="1"/>
        <end position="23"/>
    </location>
</feature>
<comment type="caution">
    <text evidence="2">The sequence shown here is derived from an EMBL/GenBank/DDBJ whole genome shotgun (WGS) entry which is preliminary data.</text>
</comment>